<dbReference type="EMBL" id="BFEA01000249">
    <property type="protein sequence ID" value="GBG76621.1"/>
    <property type="molecule type" value="Genomic_DNA"/>
</dbReference>
<feature type="domain" description="CCHC-type" evidence="3">
    <location>
        <begin position="53"/>
        <end position="66"/>
    </location>
</feature>
<comment type="caution">
    <text evidence="4">The sequence shown here is derived from an EMBL/GenBank/DDBJ whole genome shotgun (WGS) entry which is preliminary data.</text>
</comment>
<dbReference type="Proteomes" id="UP000265515">
    <property type="component" value="Unassembled WGS sequence"/>
</dbReference>
<feature type="compositionally biased region" description="Basic and acidic residues" evidence="2">
    <location>
        <begin position="147"/>
        <end position="159"/>
    </location>
</feature>
<protein>
    <recommendedName>
        <fullName evidence="3">CCHC-type domain-containing protein</fullName>
    </recommendedName>
</protein>
<dbReference type="SMART" id="SM00343">
    <property type="entry name" value="ZnF_C2HC"/>
    <property type="match status" value="1"/>
</dbReference>
<feature type="region of interest" description="Disordered" evidence="2">
    <location>
        <begin position="104"/>
        <end position="128"/>
    </location>
</feature>
<dbReference type="GO" id="GO:0008270">
    <property type="term" value="F:zinc ion binding"/>
    <property type="evidence" value="ECO:0007669"/>
    <property type="project" value="UniProtKB-KW"/>
</dbReference>
<dbReference type="AlphaFoldDB" id="A0A388L2U5"/>
<feature type="compositionally biased region" description="Basic residues" evidence="2">
    <location>
        <begin position="220"/>
        <end position="244"/>
    </location>
</feature>
<dbReference type="Gramene" id="GBG76621">
    <property type="protein sequence ID" value="GBG76621"/>
    <property type="gene ID" value="CBR_g22837"/>
</dbReference>
<feature type="region of interest" description="Disordered" evidence="2">
    <location>
        <begin position="363"/>
        <end position="385"/>
    </location>
</feature>
<feature type="compositionally biased region" description="Polar residues" evidence="2">
    <location>
        <begin position="11"/>
        <end position="31"/>
    </location>
</feature>
<dbReference type="Gene3D" id="4.10.60.10">
    <property type="entry name" value="Zinc finger, CCHC-type"/>
    <property type="match status" value="1"/>
</dbReference>
<dbReference type="STRING" id="69332.A0A388L2U5"/>
<feature type="region of interest" description="Disordered" evidence="2">
    <location>
        <begin position="147"/>
        <end position="287"/>
    </location>
</feature>
<name>A0A388L2U5_CHABU</name>
<dbReference type="PROSITE" id="PS50158">
    <property type="entry name" value="ZF_CCHC"/>
    <property type="match status" value="1"/>
</dbReference>
<dbReference type="InterPro" id="IPR036875">
    <property type="entry name" value="Znf_CCHC_sf"/>
</dbReference>
<reference evidence="4 5" key="1">
    <citation type="journal article" date="2018" name="Cell">
        <title>The Chara Genome: Secondary Complexity and Implications for Plant Terrestrialization.</title>
        <authorList>
            <person name="Nishiyama T."/>
            <person name="Sakayama H."/>
            <person name="Vries J.D."/>
            <person name="Buschmann H."/>
            <person name="Saint-Marcoux D."/>
            <person name="Ullrich K.K."/>
            <person name="Haas F.B."/>
            <person name="Vanderstraeten L."/>
            <person name="Becker D."/>
            <person name="Lang D."/>
            <person name="Vosolsobe S."/>
            <person name="Rombauts S."/>
            <person name="Wilhelmsson P.K.I."/>
            <person name="Janitza P."/>
            <person name="Kern R."/>
            <person name="Heyl A."/>
            <person name="Rumpler F."/>
            <person name="Villalobos L.I.A.C."/>
            <person name="Clay J.M."/>
            <person name="Skokan R."/>
            <person name="Toyoda A."/>
            <person name="Suzuki Y."/>
            <person name="Kagoshima H."/>
            <person name="Schijlen E."/>
            <person name="Tajeshwar N."/>
            <person name="Catarino B."/>
            <person name="Hetherington A.J."/>
            <person name="Saltykova A."/>
            <person name="Bonnot C."/>
            <person name="Breuninger H."/>
            <person name="Symeonidi A."/>
            <person name="Radhakrishnan G.V."/>
            <person name="Van Nieuwerburgh F."/>
            <person name="Deforce D."/>
            <person name="Chang C."/>
            <person name="Karol K.G."/>
            <person name="Hedrich R."/>
            <person name="Ulvskov P."/>
            <person name="Glockner G."/>
            <person name="Delwiche C.F."/>
            <person name="Petrasek J."/>
            <person name="Van de Peer Y."/>
            <person name="Friml J."/>
            <person name="Beilby M."/>
            <person name="Dolan L."/>
            <person name="Kohara Y."/>
            <person name="Sugano S."/>
            <person name="Fujiyama A."/>
            <person name="Delaux P.-M."/>
            <person name="Quint M."/>
            <person name="TheiBen G."/>
            <person name="Hagemann M."/>
            <person name="Harholt J."/>
            <person name="Dunand C."/>
            <person name="Zachgo S."/>
            <person name="Langdale J."/>
            <person name="Maumus F."/>
            <person name="Straeten D.V.D."/>
            <person name="Gould S.B."/>
            <person name="Rensing S.A."/>
        </authorList>
    </citation>
    <scope>NUCLEOTIDE SEQUENCE [LARGE SCALE GENOMIC DNA]</scope>
    <source>
        <strain evidence="4 5">S276</strain>
    </source>
</reference>
<feature type="compositionally biased region" description="Acidic residues" evidence="2">
    <location>
        <begin position="190"/>
        <end position="205"/>
    </location>
</feature>
<gene>
    <name evidence="4" type="ORF">CBR_g22837</name>
</gene>
<evidence type="ECO:0000313" key="5">
    <source>
        <dbReference type="Proteomes" id="UP000265515"/>
    </source>
</evidence>
<dbReference type="GO" id="GO:0003676">
    <property type="term" value="F:nucleic acid binding"/>
    <property type="evidence" value="ECO:0007669"/>
    <property type="project" value="InterPro"/>
</dbReference>
<proteinExistence type="predicted"/>
<keyword evidence="5" id="KW-1185">Reference proteome</keyword>
<feature type="region of interest" description="Disordered" evidence="2">
    <location>
        <begin position="1"/>
        <end position="54"/>
    </location>
</feature>
<keyword evidence="1" id="KW-0479">Metal-binding</keyword>
<keyword evidence="1" id="KW-0863">Zinc-finger</keyword>
<feature type="compositionally biased region" description="Gly residues" evidence="2">
    <location>
        <begin position="32"/>
        <end position="51"/>
    </location>
</feature>
<dbReference type="InterPro" id="IPR001878">
    <property type="entry name" value="Znf_CCHC"/>
</dbReference>
<evidence type="ECO:0000256" key="2">
    <source>
        <dbReference type="SAM" id="MobiDB-lite"/>
    </source>
</evidence>
<dbReference type="SUPFAM" id="SSF57756">
    <property type="entry name" value="Retrovirus zinc finger-like domains"/>
    <property type="match status" value="1"/>
</dbReference>
<dbReference type="Pfam" id="PF00098">
    <property type="entry name" value="zf-CCHC"/>
    <property type="match status" value="1"/>
</dbReference>
<sequence length="1187" mass="134681">MYLTNGPSGGEQANGQNGQPYANGRSLSGGANQYGGGQSYLGNGGGRGGNNGCFNCGKPGHFARDCWSARRERGFAPQQGDPKLDEMKEHFRQIMRERLEIEEKRRLEEERKAKEEEEVRRNQDFARKAEEFKLQLRAELMEEWRRTKDEATTAMEKTKKPGKIKTPTRGAKGKRKGKQQKRRRKKERETTDEDTEEANDTDEVSTDSTNSESDSEPRQARRKARRERQKKRPRSKRSSTKGKGRTGDTPTKVYERGECSRQRKTGQSDGSMQDAAEEADEPMTPLTGGFKGLSAGCSQRGLIDYCISAHKIYSAKKADTLKKICEKKGIKYTKKPEVVEMLARQQVQLAYEGFEDELETWRSNGKTKASGSPPEVFTKDRTTSISRKERNPVRVGRGGVEGRGEDGRGNSVRETTLVHKGVAYASIGDWLAKNSDQRDTKVEFSSGQVWMEGWRRLRRRFGDSNIEVCGERTLLRHAKAKLQQGGEVILKRIVRAKTTTERNRAMLTALLRRPRPDTQMIKLPTKKLIGLYRTSEFFSEKRTKHRLRTKLDRIIAQKTGVSVRKQVNIKLFFDSWIHKVGVRETTENLVTDLVKDKPLADFVKIRIRVLWLRNKNVGELIHNQKRYASVDEHPCPCGGRALPKMDGHILIRFSDLEVPDFVQNSKNVTRPVKAGEIQTIAKAIFEAVRHLKCEKLPHVEPSVVLTELSVGTADWTNEDVRTWRRHFDGLVLTPIDRNQGNTAVICPVLYRHGFGKTFSWNANYEFVGTLDTEETILRGSRVDYQRSGITQIGNWRPDGHLGTAYVIPKHKDITRWRPIAPASADPVGLGQRRIARALHTCLKRLPTNCTFYMNSIAELLEKLEAMTQRFKAAGCEITVGRCYDIKEMFTRIPHGAVEQVIHQLLRIYEDKGCKQIRVSRRGKLCIIGNNKGKMDGYVGMSLKLVMEGARYDLRHAVVRCGDKLVKQVFGIPMGKSTSPILASITFAMGELRFIQELGSDRRLIGGWRVIDDITIIAGIPGNTNNGDYPNNLFDAFEENYDRNLEIIRKDECGITWHFVGRTMMICNEPLHIHYIPSTKNTESLHETGKLIFQTMQDFYSYTAKSVKKAVLTTILKRLWNHTTNKELVIGAIGYAICEADLREYPPEVSLGALAELAKAVPNRALRCLLAAMTCTAGWMKRRRKGKF</sequence>
<evidence type="ECO:0000259" key="3">
    <source>
        <dbReference type="PROSITE" id="PS50158"/>
    </source>
</evidence>
<evidence type="ECO:0000313" key="4">
    <source>
        <dbReference type="EMBL" id="GBG76621.1"/>
    </source>
</evidence>
<organism evidence="4 5">
    <name type="scientific">Chara braunii</name>
    <name type="common">Braun's stonewort</name>
    <dbReference type="NCBI Taxonomy" id="69332"/>
    <lineage>
        <taxon>Eukaryota</taxon>
        <taxon>Viridiplantae</taxon>
        <taxon>Streptophyta</taxon>
        <taxon>Charophyceae</taxon>
        <taxon>Charales</taxon>
        <taxon>Characeae</taxon>
        <taxon>Chara</taxon>
    </lineage>
</organism>
<accession>A0A388L2U5</accession>
<evidence type="ECO:0000256" key="1">
    <source>
        <dbReference type="PROSITE-ProRule" id="PRU00047"/>
    </source>
</evidence>
<keyword evidence="1" id="KW-0862">Zinc</keyword>
<feature type="compositionally biased region" description="Basic residues" evidence="2">
    <location>
        <begin position="171"/>
        <end position="186"/>
    </location>
</feature>